<dbReference type="SUPFAM" id="SSF57567">
    <property type="entry name" value="Serine protease inhibitors"/>
    <property type="match status" value="1"/>
</dbReference>
<dbReference type="PANTHER" id="PTHR28208:SF1">
    <property type="entry name" value="FILAMENT ORGANIZATION PROTEIN APP1-LIKE, PUTATIVE (AFU_ORTHOLOGUE AFUA_1G06650)-RELATED"/>
    <property type="match status" value="1"/>
</dbReference>
<proteinExistence type="predicted"/>
<dbReference type="InterPro" id="IPR036084">
    <property type="entry name" value="Ser_inhib-like_sf"/>
</dbReference>
<evidence type="ECO:0000313" key="3">
    <source>
        <dbReference type="EMBL" id="CAF1104306.1"/>
    </source>
</evidence>
<dbReference type="PROSITE" id="PS51649">
    <property type="entry name" value="NPH3"/>
    <property type="match status" value="1"/>
</dbReference>
<dbReference type="SMART" id="SM00225">
    <property type="entry name" value="BTB"/>
    <property type="match status" value="1"/>
</dbReference>
<dbReference type="InterPro" id="IPR011333">
    <property type="entry name" value="SKP1/BTB/POZ_sf"/>
</dbReference>
<dbReference type="GO" id="GO:0008195">
    <property type="term" value="F:phosphatidate phosphatase activity"/>
    <property type="evidence" value="ECO:0007669"/>
    <property type="project" value="InterPro"/>
</dbReference>
<feature type="domain" description="NPH3" evidence="2">
    <location>
        <begin position="645"/>
        <end position="773"/>
    </location>
</feature>
<reference evidence="3" key="1">
    <citation type="submission" date="2021-02" db="EMBL/GenBank/DDBJ databases">
        <authorList>
            <person name="Nowell W R."/>
        </authorList>
    </citation>
    <scope>NUCLEOTIDE SEQUENCE</scope>
</reference>
<evidence type="ECO:0000259" key="2">
    <source>
        <dbReference type="PROSITE" id="PS51649"/>
    </source>
</evidence>
<dbReference type="OrthoDB" id="624345at2759"/>
<dbReference type="PROSITE" id="PS50097">
    <property type="entry name" value="BTB"/>
    <property type="match status" value="1"/>
</dbReference>
<dbReference type="Gene3D" id="2.10.25.10">
    <property type="entry name" value="Laminin"/>
    <property type="match status" value="1"/>
</dbReference>
<dbReference type="EMBL" id="CAJNOJ010000098">
    <property type="protein sequence ID" value="CAF1104306.1"/>
    <property type="molecule type" value="Genomic_DNA"/>
</dbReference>
<dbReference type="InterPro" id="IPR002919">
    <property type="entry name" value="TIL_dom"/>
</dbReference>
<dbReference type="Proteomes" id="UP000663852">
    <property type="component" value="Unassembled WGS sequence"/>
</dbReference>
<dbReference type="Pfam" id="PF09949">
    <property type="entry name" value="APP1_cat"/>
    <property type="match status" value="1"/>
</dbReference>
<dbReference type="Pfam" id="PF03000">
    <property type="entry name" value="NPH3"/>
    <property type="match status" value="1"/>
</dbReference>
<dbReference type="InterPro" id="IPR052935">
    <property type="entry name" value="Mg2+_PAP"/>
</dbReference>
<comment type="caution">
    <text evidence="3">The sequence shown here is derived from an EMBL/GenBank/DDBJ whole genome shotgun (WGS) entry which is preliminary data.</text>
</comment>
<name>A0A814P871_ADIRI</name>
<dbReference type="Gene3D" id="3.30.710.10">
    <property type="entry name" value="Potassium Channel Kv1.1, Chain A"/>
    <property type="match status" value="1"/>
</dbReference>
<dbReference type="Pfam" id="PF00651">
    <property type="entry name" value="BTB"/>
    <property type="match status" value="1"/>
</dbReference>
<protein>
    <recommendedName>
        <fullName evidence="5">BTB domain-containing protein</fullName>
    </recommendedName>
</protein>
<dbReference type="AlphaFoldDB" id="A0A814P871"/>
<evidence type="ECO:0000259" key="1">
    <source>
        <dbReference type="PROSITE" id="PS50097"/>
    </source>
</evidence>
<dbReference type="PANTHER" id="PTHR28208">
    <property type="entry name" value="PHOSPHATIDATE PHOSPHATASE APP1"/>
    <property type="match status" value="1"/>
</dbReference>
<dbReference type="InterPro" id="IPR000210">
    <property type="entry name" value="BTB/POZ_dom"/>
</dbReference>
<dbReference type="SUPFAM" id="SSF54695">
    <property type="entry name" value="POZ domain"/>
    <property type="match status" value="1"/>
</dbReference>
<dbReference type="Pfam" id="PF01826">
    <property type="entry name" value="TIL"/>
    <property type="match status" value="1"/>
</dbReference>
<dbReference type="CDD" id="cd19941">
    <property type="entry name" value="TIL"/>
    <property type="match status" value="1"/>
</dbReference>
<evidence type="ECO:0000313" key="4">
    <source>
        <dbReference type="Proteomes" id="UP000663852"/>
    </source>
</evidence>
<evidence type="ECO:0008006" key="5">
    <source>
        <dbReference type="Google" id="ProtNLM"/>
    </source>
</evidence>
<sequence>MMLFPNTGFQRKEGDWRLNLHGWRFKSSRRNKLLGESSSSVAERIARLLASSEQIVYFNDTFQRDRLKPFMVEDKSKEEIFILIGKKHNYTTQTDTEGQFRTSFIIPNEDVQEIKQTLKNDQVITYQAVGDNGDQWEGKVHLLERRGLSIVSDIDDTIKISEVVDKIRLVANTFIHGFRVVPGMPEVYQGWKQKYNCSFHYLSAMPDQLYAVTKDFIDDHQFPDGTFHMRHFRWSSVSIYNFVHSVDTKMHKINHLRYFIFNSLRLLVLIGDSGERDPEIYGFVARKYPKRVHQIFIRAVKGEKGDEERFLKAFEGVPREKWMVFTDPINELPKDLNITLSPSYFISLVNVSIHSGRRMMNFEEFRRTGEFSDITVIVDKTEFKLHTFPLFTKSDYFKKAFASSSPPYVIQLDQQFPGGANVFNQLADYFYSIPITIDHTNIVPLRAAACFIECEALSSLSDKRLDEILILAQVKYDLSVPLALLEQCKGEYQHWATKANIVEKCLRCIMELFVRGASLQLNKSDQESLVRLPLEWLIQWIKLYPKESKHSILPFVKHYVTTRALHEEENQTKNDGNDEKRAIIDEIVKTLGETIEDYPLGWLNSVYEKAVELKCECEPILSAHITQAILKSTKLHDGIETIPDDVMSRLVERVNKHKEDHVKDPQLLAKLSTLLDSYVAHLRQRGTLTSEQFVKVASCIPKEQRNSHDSLLLALDEILKNEKSTQLSSHEREELLSQVDFSRVNEETIAACKSNQLIPQQLITDAALALCTKLRKQLDDTQTRLQLVELQMGKTRPASTTPICPKHRSSNLNSSFRLPPRSRSTLSNTYEIPRQRRCWGRFERYRECASTCPDTCQDVFWPNVPKLCPMMCRIGCECIPPFVRLNQHANSPCVHPRHCRFV</sequence>
<gene>
    <name evidence="3" type="ORF">EDS130_LOCUS20153</name>
</gene>
<dbReference type="InterPro" id="IPR019236">
    <property type="entry name" value="APP1_cat"/>
</dbReference>
<dbReference type="InterPro" id="IPR027356">
    <property type="entry name" value="NPH3_dom"/>
</dbReference>
<feature type="domain" description="BTB" evidence="1">
    <location>
        <begin position="372"/>
        <end position="439"/>
    </location>
</feature>
<accession>A0A814P871</accession>
<organism evidence="3 4">
    <name type="scientific">Adineta ricciae</name>
    <name type="common">Rotifer</name>
    <dbReference type="NCBI Taxonomy" id="249248"/>
    <lineage>
        <taxon>Eukaryota</taxon>
        <taxon>Metazoa</taxon>
        <taxon>Spiralia</taxon>
        <taxon>Gnathifera</taxon>
        <taxon>Rotifera</taxon>
        <taxon>Eurotatoria</taxon>
        <taxon>Bdelloidea</taxon>
        <taxon>Adinetida</taxon>
        <taxon>Adinetidae</taxon>
        <taxon>Adineta</taxon>
    </lineage>
</organism>